<comment type="caution">
    <text evidence="1">The sequence shown here is derived from an EMBL/GenBank/DDBJ whole genome shotgun (WGS) entry which is preliminary data.</text>
</comment>
<keyword evidence="2" id="KW-1185">Reference proteome</keyword>
<evidence type="ECO:0000313" key="2">
    <source>
        <dbReference type="Proteomes" id="UP000215199"/>
    </source>
</evidence>
<dbReference type="EMBL" id="NMUL01000007">
    <property type="protein sequence ID" value="OXM69579.1"/>
    <property type="molecule type" value="Genomic_DNA"/>
</dbReference>
<protein>
    <submittedName>
        <fullName evidence="1">Uncharacterized protein</fullName>
    </submittedName>
</protein>
<dbReference type="Proteomes" id="UP000215199">
    <property type="component" value="Unassembled WGS sequence"/>
</dbReference>
<reference evidence="2" key="1">
    <citation type="submission" date="2017-07" db="EMBL/GenBank/DDBJ databases">
        <title>Comparative genome mining reveals phylogenetic distribution patterns of secondary metabolites in Amycolatopsis.</title>
        <authorList>
            <person name="Adamek M."/>
            <person name="Alanjary M."/>
            <person name="Sales-Ortells H."/>
            <person name="Goodfellow M."/>
            <person name="Bull A.T."/>
            <person name="Kalinowski J."/>
            <person name="Ziemert N."/>
        </authorList>
    </citation>
    <scope>NUCLEOTIDE SEQUENCE [LARGE SCALE GENOMIC DNA]</scope>
    <source>
        <strain evidence="2">H5</strain>
    </source>
</reference>
<evidence type="ECO:0000313" key="1">
    <source>
        <dbReference type="EMBL" id="OXM69579.1"/>
    </source>
</evidence>
<dbReference type="AlphaFoldDB" id="A0A229TFQ8"/>
<dbReference type="OrthoDB" id="4518481at2"/>
<sequence length="480" mass="51982">MGTSGSKPGSKPERERLRHQLLAGGGSPARIAAEMAGRWQFNPRQAWRYTHGLSQTAVAARCNDLLGDGRAPMTGKRISEYEAWPQRGIRPTVHVLALLARVYGTVPRALLGEDELPLLPESERLVLDQLAPAGEDHAAPPPPEPGRLSAAAVRAAAHTSGAHAELAEVTEVGAITLEQLDHDVVELARTSILTQPAEIFGELVRVRDRVFQLLRRRAHPAQQSHLYLLAGQTCGLLANASMELGCYGAAAEQSRAAWVYAEIIGHNGLKAWLRGTQALIAFWSGNPREAAQLANAGREYLRHGTGFVRLCNIESRAWAHLGDLRATQKVIGMGHLAREHVTEPDELHDLVGGEFGFDEARQSFCNAGAWVQVGKPVLAIEAAERALRLYASDAERNRRYGGEASTRLEMTDGYLATRELDAAGVVLDPVISTSATAGVAHLATRLSDICATLDTPLYRNSREAKELAERIRAHPALTTG</sequence>
<organism evidence="1 2">
    <name type="scientific">Amycolatopsis vastitatis</name>
    <dbReference type="NCBI Taxonomy" id="1905142"/>
    <lineage>
        <taxon>Bacteria</taxon>
        <taxon>Bacillati</taxon>
        <taxon>Actinomycetota</taxon>
        <taxon>Actinomycetes</taxon>
        <taxon>Pseudonocardiales</taxon>
        <taxon>Pseudonocardiaceae</taxon>
        <taxon>Amycolatopsis</taxon>
    </lineage>
</organism>
<gene>
    <name evidence="1" type="ORF">CF165_08690</name>
</gene>
<accession>A0A229TFQ8</accession>
<dbReference type="RefSeq" id="WP_093946904.1">
    <property type="nucleotide sequence ID" value="NZ_NMUL01000007.1"/>
</dbReference>
<name>A0A229TFQ8_9PSEU</name>
<proteinExistence type="predicted"/>